<evidence type="ECO:0000256" key="3">
    <source>
        <dbReference type="ARBA" id="ARBA00022553"/>
    </source>
</evidence>
<gene>
    <name evidence="8" type="ORF">SAMN03003324_02133</name>
</gene>
<dbReference type="InterPro" id="IPR004358">
    <property type="entry name" value="Sig_transdc_His_kin-like_C"/>
</dbReference>
<dbReference type="PROSITE" id="PS50109">
    <property type="entry name" value="HIS_KIN"/>
    <property type="match status" value="1"/>
</dbReference>
<evidence type="ECO:0000256" key="5">
    <source>
        <dbReference type="ARBA" id="ARBA00022777"/>
    </source>
</evidence>
<dbReference type="PANTHER" id="PTHR43711">
    <property type="entry name" value="TWO-COMPONENT HISTIDINE KINASE"/>
    <property type="match status" value="1"/>
</dbReference>
<dbReference type="InterPro" id="IPR003661">
    <property type="entry name" value="HisK_dim/P_dom"/>
</dbReference>
<keyword evidence="3" id="KW-0597">Phosphoprotein</keyword>
<dbReference type="InterPro" id="IPR036890">
    <property type="entry name" value="HATPase_C_sf"/>
</dbReference>
<name>A0A1I2FD07_9SPHI</name>
<evidence type="ECO:0000259" key="7">
    <source>
        <dbReference type="PROSITE" id="PS50109"/>
    </source>
</evidence>
<keyword evidence="6" id="KW-0902">Two-component regulatory system</keyword>
<dbReference type="STRING" id="34086.SAMN04488084_102565"/>
<reference evidence="8 9" key="1">
    <citation type="submission" date="2016-10" db="EMBL/GenBank/DDBJ databases">
        <authorList>
            <person name="de Groot N.N."/>
        </authorList>
    </citation>
    <scope>NUCLEOTIDE SEQUENCE [LARGE SCALE GENOMIC DNA]</scope>
    <source>
        <strain evidence="8 9">ATCC 51969</strain>
    </source>
</reference>
<keyword evidence="4" id="KW-0808">Transferase</keyword>
<keyword evidence="5" id="KW-0418">Kinase</keyword>
<evidence type="ECO:0000313" key="8">
    <source>
        <dbReference type="EMBL" id="SFF02440.1"/>
    </source>
</evidence>
<proteinExistence type="predicted"/>
<dbReference type="Pfam" id="PF02518">
    <property type="entry name" value="HATPase_c"/>
    <property type="match status" value="1"/>
</dbReference>
<evidence type="ECO:0000256" key="2">
    <source>
        <dbReference type="ARBA" id="ARBA00012438"/>
    </source>
</evidence>
<dbReference type="SMART" id="SM00387">
    <property type="entry name" value="HATPase_c"/>
    <property type="match status" value="1"/>
</dbReference>
<dbReference type="InterPro" id="IPR050736">
    <property type="entry name" value="Sensor_HK_Regulatory"/>
</dbReference>
<dbReference type="Proteomes" id="UP000183129">
    <property type="component" value="Unassembled WGS sequence"/>
</dbReference>
<accession>A0A1I2FD07</accession>
<dbReference type="CDD" id="cd00075">
    <property type="entry name" value="HATPase"/>
    <property type="match status" value="1"/>
</dbReference>
<sequence length="400" mass="44633">MNKKLEEKLDSKQKDIDAINQIPVINQILEVICGTTGMGFAAIARVTPDSWTTCAVRDEILFGLKPGDELQIETTICNEIQMSRLPVVINHVANDLHYADHATPKMYGFQSYISIPIITKDGSFFGTLCSLDPEPAILDTPQVMGMFKLFADLIAFHLHALQELTITEISLQEAQKTSELRDQFIAILGHDLRNPVGAIRNGAQLLLRSELKERDLKLVNVIKDSSYRITGLIENVLDFARGRLGDGITLDATRNEKIREDLDEVIRELNMIWPGRKIETIYDLDYAVHCDGKRIAQLFSNLLGNALTYSTAESVVTVKAFSDPQKFHLEVINTGNQIPDSKLERLFEPFSRIETGKSKDGLGLGLYISKEIAHAHGGHLLVDSNSEYTCFKLIIPQLAG</sequence>
<dbReference type="SMART" id="SM00388">
    <property type="entry name" value="HisKA"/>
    <property type="match status" value="1"/>
</dbReference>
<comment type="catalytic activity">
    <reaction evidence="1">
        <text>ATP + protein L-histidine = ADP + protein N-phospho-L-histidine.</text>
        <dbReference type="EC" id="2.7.13.3"/>
    </reaction>
</comment>
<dbReference type="SUPFAM" id="SSF47384">
    <property type="entry name" value="Homodimeric domain of signal transducing histidine kinase"/>
    <property type="match status" value="1"/>
</dbReference>
<dbReference type="PRINTS" id="PR00344">
    <property type="entry name" value="BCTRLSENSOR"/>
</dbReference>
<dbReference type="EMBL" id="FONS01000004">
    <property type="protein sequence ID" value="SFF02440.1"/>
    <property type="molecule type" value="Genomic_DNA"/>
</dbReference>
<dbReference type="Pfam" id="PF01590">
    <property type="entry name" value="GAF"/>
    <property type="match status" value="1"/>
</dbReference>
<dbReference type="Gene3D" id="3.30.450.40">
    <property type="match status" value="1"/>
</dbReference>
<dbReference type="EC" id="2.7.13.3" evidence="2"/>
<dbReference type="AlphaFoldDB" id="A0A1I2FD07"/>
<dbReference type="SUPFAM" id="SSF55781">
    <property type="entry name" value="GAF domain-like"/>
    <property type="match status" value="1"/>
</dbReference>
<feature type="domain" description="Histidine kinase" evidence="7">
    <location>
        <begin position="187"/>
        <end position="399"/>
    </location>
</feature>
<dbReference type="GO" id="GO:0000155">
    <property type="term" value="F:phosphorelay sensor kinase activity"/>
    <property type="evidence" value="ECO:0007669"/>
    <property type="project" value="InterPro"/>
</dbReference>
<dbReference type="InterPro" id="IPR036097">
    <property type="entry name" value="HisK_dim/P_sf"/>
</dbReference>
<dbReference type="InterPro" id="IPR029016">
    <property type="entry name" value="GAF-like_dom_sf"/>
</dbReference>
<dbReference type="Gene3D" id="3.30.565.10">
    <property type="entry name" value="Histidine kinase-like ATPase, C-terminal domain"/>
    <property type="match status" value="1"/>
</dbReference>
<dbReference type="PANTHER" id="PTHR43711:SF1">
    <property type="entry name" value="HISTIDINE KINASE 1"/>
    <property type="match status" value="1"/>
</dbReference>
<dbReference type="CDD" id="cd00082">
    <property type="entry name" value="HisKA"/>
    <property type="match status" value="1"/>
</dbReference>
<dbReference type="RefSeq" id="WP_051760240.1">
    <property type="nucleotide sequence ID" value="NZ_FNGZ01000002.1"/>
</dbReference>
<dbReference type="InterPro" id="IPR003018">
    <property type="entry name" value="GAF"/>
</dbReference>
<dbReference type="SUPFAM" id="SSF55874">
    <property type="entry name" value="ATPase domain of HSP90 chaperone/DNA topoisomerase II/histidine kinase"/>
    <property type="match status" value="1"/>
</dbReference>
<dbReference type="InterPro" id="IPR005467">
    <property type="entry name" value="His_kinase_dom"/>
</dbReference>
<evidence type="ECO:0000256" key="6">
    <source>
        <dbReference type="ARBA" id="ARBA00023012"/>
    </source>
</evidence>
<evidence type="ECO:0000256" key="4">
    <source>
        <dbReference type="ARBA" id="ARBA00022679"/>
    </source>
</evidence>
<organism evidence="8 9">
    <name type="scientific">Pedobacter antarcticus</name>
    <dbReference type="NCBI Taxonomy" id="34086"/>
    <lineage>
        <taxon>Bacteria</taxon>
        <taxon>Pseudomonadati</taxon>
        <taxon>Bacteroidota</taxon>
        <taxon>Sphingobacteriia</taxon>
        <taxon>Sphingobacteriales</taxon>
        <taxon>Sphingobacteriaceae</taxon>
        <taxon>Pedobacter</taxon>
    </lineage>
</organism>
<evidence type="ECO:0000313" key="9">
    <source>
        <dbReference type="Proteomes" id="UP000183129"/>
    </source>
</evidence>
<dbReference type="InterPro" id="IPR003594">
    <property type="entry name" value="HATPase_dom"/>
</dbReference>
<protein>
    <recommendedName>
        <fullName evidence="2">histidine kinase</fullName>
        <ecNumber evidence="2">2.7.13.3</ecNumber>
    </recommendedName>
</protein>
<dbReference type="Pfam" id="PF00512">
    <property type="entry name" value="HisKA"/>
    <property type="match status" value="1"/>
</dbReference>
<evidence type="ECO:0000256" key="1">
    <source>
        <dbReference type="ARBA" id="ARBA00000085"/>
    </source>
</evidence>
<dbReference type="Gene3D" id="1.10.287.130">
    <property type="match status" value="1"/>
</dbReference>